<evidence type="ECO:0000313" key="2">
    <source>
        <dbReference type="Proteomes" id="UP000515561"/>
    </source>
</evidence>
<dbReference type="KEGG" id="acel:acsn021_05570"/>
<organism evidence="1 2">
    <name type="scientific">Anaerocolumna cellulosilytica</name>
    <dbReference type="NCBI Taxonomy" id="433286"/>
    <lineage>
        <taxon>Bacteria</taxon>
        <taxon>Bacillati</taxon>
        <taxon>Bacillota</taxon>
        <taxon>Clostridia</taxon>
        <taxon>Lachnospirales</taxon>
        <taxon>Lachnospiraceae</taxon>
        <taxon>Anaerocolumna</taxon>
    </lineage>
</organism>
<name>A0A6S6R1V5_9FIRM</name>
<proteinExistence type="predicted"/>
<protein>
    <submittedName>
        <fullName evidence="1">Uncharacterized protein</fullName>
    </submittedName>
</protein>
<accession>A0A6S6R1V5</accession>
<dbReference type="EMBL" id="AP023367">
    <property type="protein sequence ID" value="BCJ92988.1"/>
    <property type="molecule type" value="Genomic_DNA"/>
</dbReference>
<gene>
    <name evidence="1" type="ORF">acsn021_05570</name>
</gene>
<dbReference type="AlphaFoldDB" id="A0A6S6R1V5"/>
<dbReference type="RefSeq" id="WP_184092594.1">
    <property type="nucleotide sequence ID" value="NZ_AP023367.1"/>
</dbReference>
<reference evidence="1 2" key="1">
    <citation type="journal article" date="2016" name="Int. J. Syst. Evol. Microbiol.">
        <title>Descriptions of Anaerotaenia torta gen. nov., sp. nov. and Anaerocolumna cellulosilytica gen. nov., sp. nov. isolated from a methanogenic reactor of cattle waste.</title>
        <authorList>
            <person name="Uek A."/>
            <person name="Ohtaki Y."/>
            <person name="Kaku N."/>
            <person name="Ueki K."/>
        </authorList>
    </citation>
    <scope>NUCLEOTIDE SEQUENCE [LARGE SCALE GENOMIC DNA]</scope>
    <source>
        <strain evidence="1 2">SN021</strain>
    </source>
</reference>
<keyword evidence="2" id="KW-1185">Reference proteome</keyword>
<evidence type="ECO:0000313" key="1">
    <source>
        <dbReference type="EMBL" id="BCJ92988.1"/>
    </source>
</evidence>
<dbReference type="Proteomes" id="UP000515561">
    <property type="component" value="Chromosome"/>
</dbReference>
<sequence length="59" mass="6411">MAAVTGIFFSKGAYHTISVPARKILLDAGVKLLEFMSVGEAYNLVDISIDKVKIVIEVK</sequence>